<organism evidence="2 3">
    <name type="scientific">Alkalidesulfovibrio alkalitolerans DSM 16529</name>
    <dbReference type="NCBI Taxonomy" id="1121439"/>
    <lineage>
        <taxon>Bacteria</taxon>
        <taxon>Pseudomonadati</taxon>
        <taxon>Thermodesulfobacteriota</taxon>
        <taxon>Desulfovibrionia</taxon>
        <taxon>Desulfovibrionales</taxon>
        <taxon>Desulfovibrionaceae</taxon>
        <taxon>Alkalidesulfovibrio</taxon>
    </lineage>
</organism>
<dbReference type="OrthoDB" id="9808939at2"/>
<dbReference type="InterPro" id="IPR004518">
    <property type="entry name" value="MazG-like_dom"/>
</dbReference>
<dbReference type="STRING" id="1121439.dsat_2203"/>
<accession>S7TE68</accession>
<gene>
    <name evidence="2" type="ORF">dsat_2203</name>
</gene>
<dbReference type="SUPFAM" id="SSF101386">
    <property type="entry name" value="all-alpha NTP pyrophosphatases"/>
    <property type="match status" value="2"/>
</dbReference>
<proteinExistence type="predicted"/>
<dbReference type="eggNOG" id="COG3956">
    <property type="taxonomic scope" value="Bacteria"/>
</dbReference>
<dbReference type="Proteomes" id="UP000014975">
    <property type="component" value="Unassembled WGS sequence"/>
</dbReference>
<dbReference type="Pfam" id="PF03819">
    <property type="entry name" value="MazG"/>
    <property type="match status" value="1"/>
</dbReference>
<sequence length="273" mass="30310">MKTEEAFTALSDVITALLSPTGCPWDRKQTPESLCDYVVEEAFELVEAIRSGDVAGAREEIGDVMFLLLFVAELYERAGAFSLKDSLEESAAKMIRRHPHVFANGTISCQDDLLRTWERIKRAEKSDEEGRPAGVFDSLPRGLPPLLKAYRIHSKAARAGFTWASDEAARAQFAAEMRELDEAVASDDAERIEAEYGDALFTFVELGRRLGVKANAALDKTNARFLTRFARMESLARERGKDVAELDMAALDALWDEAKAEEQRGLKTGRDAS</sequence>
<dbReference type="EMBL" id="ATHI01000004">
    <property type="protein sequence ID" value="EPR35502.1"/>
    <property type="molecule type" value="Genomic_DNA"/>
</dbReference>
<evidence type="ECO:0000259" key="1">
    <source>
        <dbReference type="Pfam" id="PF03819"/>
    </source>
</evidence>
<dbReference type="PANTHER" id="PTHR30522">
    <property type="entry name" value="NUCLEOSIDE TRIPHOSPHATE PYROPHOSPHOHYDROLASE"/>
    <property type="match status" value="1"/>
</dbReference>
<dbReference type="InterPro" id="IPR048011">
    <property type="entry name" value="NTP-PPase_MazG-like_C"/>
</dbReference>
<dbReference type="GO" id="GO:0046061">
    <property type="term" value="P:dATP catabolic process"/>
    <property type="evidence" value="ECO:0007669"/>
    <property type="project" value="TreeGrafter"/>
</dbReference>
<dbReference type="GO" id="GO:0047429">
    <property type="term" value="F:nucleoside triphosphate diphosphatase activity"/>
    <property type="evidence" value="ECO:0007669"/>
    <property type="project" value="InterPro"/>
</dbReference>
<dbReference type="InterPro" id="IPR048015">
    <property type="entry name" value="NTP-PPase_MazG-like_N"/>
</dbReference>
<dbReference type="PATRIC" id="fig|1121439.3.peg.593"/>
<feature type="domain" description="NTP pyrophosphohydrolase MazG-like" evidence="1">
    <location>
        <begin position="29"/>
        <end position="102"/>
    </location>
</feature>
<evidence type="ECO:0000313" key="2">
    <source>
        <dbReference type="EMBL" id="EPR35502.1"/>
    </source>
</evidence>
<keyword evidence="3" id="KW-1185">Reference proteome</keyword>
<dbReference type="Gene3D" id="1.10.287.1080">
    <property type="entry name" value="MazG-like"/>
    <property type="match status" value="2"/>
</dbReference>
<protein>
    <submittedName>
        <fullName evidence="2">MazG family protein</fullName>
    </submittedName>
</protein>
<dbReference type="GO" id="GO:0046052">
    <property type="term" value="P:UTP catabolic process"/>
    <property type="evidence" value="ECO:0007669"/>
    <property type="project" value="TreeGrafter"/>
</dbReference>
<dbReference type="GO" id="GO:0046076">
    <property type="term" value="P:dTTP catabolic process"/>
    <property type="evidence" value="ECO:0007669"/>
    <property type="project" value="TreeGrafter"/>
</dbReference>
<dbReference type="PANTHER" id="PTHR30522:SF0">
    <property type="entry name" value="NUCLEOSIDE TRIPHOSPHATE PYROPHOSPHOHYDROLASE"/>
    <property type="match status" value="1"/>
</dbReference>
<dbReference type="InterPro" id="IPR011551">
    <property type="entry name" value="NTP_PyrPHydrolase_MazG"/>
</dbReference>
<dbReference type="NCBIfam" id="TIGR00444">
    <property type="entry name" value="mazG"/>
    <property type="match status" value="1"/>
</dbReference>
<dbReference type="CDD" id="cd11528">
    <property type="entry name" value="NTP-PPase_MazG_Nterm"/>
    <property type="match status" value="1"/>
</dbReference>
<dbReference type="GO" id="GO:0046047">
    <property type="term" value="P:TTP catabolic process"/>
    <property type="evidence" value="ECO:0007669"/>
    <property type="project" value="TreeGrafter"/>
</dbReference>
<comment type="caution">
    <text evidence="2">The sequence shown here is derived from an EMBL/GenBank/DDBJ whole genome shotgun (WGS) entry which is preliminary data.</text>
</comment>
<dbReference type="NCBIfam" id="NF007113">
    <property type="entry name" value="PRK09562.1"/>
    <property type="match status" value="1"/>
</dbReference>
<dbReference type="AlphaFoldDB" id="S7TE68"/>
<dbReference type="RefSeq" id="WP_020886089.1">
    <property type="nucleotide sequence ID" value="NZ_ATHI01000004.1"/>
</dbReference>
<dbReference type="GO" id="GO:0006203">
    <property type="term" value="P:dGTP catabolic process"/>
    <property type="evidence" value="ECO:0007669"/>
    <property type="project" value="TreeGrafter"/>
</dbReference>
<dbReference type="CDD" id="cd11529">
    <property type="entry name" value="NTP-PPase_MazG_Cterm"/>
    <property type="match status" value="1"/>
</dbReference>
<reference evidence="2 3" key="1">
    <citation type="journal article" date="2013" name="Genome Announc.">
        <title>Draft genome sequences for three mercury-methylating, sulfate-reducing bacteria.</title>
        <authorList>
            <person name="Brown S.D."/>
            <person name="Hurt R.A.Jr."/>
            <person name="Gilmour C.C."/>
            <person name="Elias D.A."/>
        </authorList>
    </citation>
    <scope>NUCLEOTIDE SEQUENCE [LARGE SCALE GENOMIC DNA]</scope>
    <source>
        <strain evidence="2 3">DSM 16529</strain>
    </source>
</reference>
<name>S7TE68_9BACT</name>
<evidence type="ECO:0000313" key="3">
    <source>
        <dbReference type="Proteomes" id="UP000014975"/>
    </source>
</evidence>
<dbReference type="GO" id="GO:0046081">
    <property type="term" value="P:dUTP catabolic process"/>
    <property type="evidence" value="ECO:0007669"/>
    <property type="project" value="TreeGrafter"/>
</dbReference>